<gene>
    <name evidence="1" type="ORF">SGPV046</name>
</gene>
<name>A0A0H4Y0Z3_9POXV</name>
<accession>A0A0H4Y0Z3</accession>
<reference evidence="1 2" key="1">
    <citation type="journal article" date="2015" name="J. Virol.">
        <title>Salmon gill poxvirus, the deepest representative of the Chordopoxvirinae.</title>
        <authorList>
            <person name="Gjessing M.C."/>
            <person name="Yutin N."/>
            <person name="Tengs T."/>
            <person name="Senkevich T."/>
            <person name="Koonin E.V."/>
            <person name="Ronning H.P."/>
            <person name="Alarson M."/>
            <person name="Ylving S."/>
            <person name="Lie K.-I."/>
            <person name="Saure B."/>
            <person name="Tran L."/>
            <person name="Moss B."/>
            <person name="Dale O.B."/>
        </authorList>
    </citation>
    <scope>NUCLEOTIDE SEQUENCE [LARGE SCALE GENOMIC DNA]</scope>
    <source>
        <strain evidence="1">2012-04-F277-L3G</strain>
    </source>
</reference>
<evidence type="ECO:0000313" key="2">
    <source>
        <dbReference type="Proteomes" id="UP000105007"/>
    </source>
</evidence>
<evidence type="ECO:0000313" key="1">
    <source>
        <dbReference type="EMBL" id="AKR04170.1"/>
    </source>
</evidence>
<organism evidence="1 2">
    <name type="scientific">Salmon gill poxvirus</name>
    <dbReference type="NCBI Taxonomy" id="1680908"/>
    <lineage>
        <taxon>Viruses</taxon>
        <taxon>Varidnaviria</taxon>
        <taxon>Bamfordvirae</taxon>
        <taxon>Nucleocytoviricota</taxon>
        <taxon>Pokkesviricetes</taxon>
        <taxon>Chitovirales</taxon>
        <taxon>Poxviridae</taxon>
        <taxon>Chordopoxvirinae</taxon>
        <taxon>Salmonpoxvirus</taxon>
        <taxon>Salmonpoxvirus gillpox</taxon>
        <taxon>Salmon gillpox virus</taxon>
    </lineage>
</organism>
<dbReference type="Proteomes" id="UP000105007">
    <property type="component" value="Segment"/>
</dbReference>
<proteinExistence type="predicted"/>
<dbReference type="GeneID" id="25392213"/>
<dbReference type="RefSeq" id="YP_009162418.1">
    <property type="nucleotide sequence ID" value="NC_027707.1"/>
</dbReference>
<sequence>MSLLGRSDLFLKNHQEVLDHEDTDFQNLDFLWCPVNRLLDNYVTYWMKDVQTSCPKTLTFYWDTMLRSIPEYSELLLDITKTDHPTHERISTIVFKNTWKKLKRHDMITPELLNELFVTYITENIFKKSIITTYFGESFNISLSCRLSDTILKLVRSDGTYSYKETRPLTKTDINLIDYISKKLKYNGLS</sequence>
<keyword evidence="2" id="KW-1185">Reference proteome</keyword>
<dbReference type="KEGG" id="vg:25392213"/>
<protein>
    <submittedName>
        <fullName evidence="1">Uncharacterized protein</fullName>
    </submittedName>
</protein>
<dbReference type="EMBL" id="KT159937">
    <property type="protein sequence ID" value="AKR04170.1"/>
    <property type="molecule type" value="Genomic_DNA"/>
</dbReference>